<evidence type="ECO:0000256" key="2">
    <source>
        <dbReference type="ARBA" id="ARBA00022448"/>
    </source>
</evidence>
<dbReference type="GO" id="GO:0016020">
    <property type="term" value="C:membrane"/>
    <property type="evidence" value="ECO:0007669"/>
    <property type="project" value="UniProtKB-SubCell"/>
</dbReference>
<feature type="transmembrane region" description="Helical" evidence="7">
    <location>
        <begin position="124"/>
        <end position="142"/>
    </location>
</feature>
<sequence length="536" mass="58443">MNYYNTTEKRKRRDNLRKSIASRSVANTDKTKRNYSLRKEALNLAYDDSAQAKSSKMSAFSLTMLALGSIIGAGMFLGVGLTIQLAGPSIIIAYALMGILMYFNLSFLAELSLLDPEKGSFQTYAAKAFGPGAGFVIGWLYWISGILVMSSEATAAGIFSAVWLPGIPLWAFMLIYSVALTMVNLSDPRGFGKLESDLAIVKIIALAGFILIAIVLVFLPLFGTAPGWRNITNTPFLPHGLSGFAGSLLLVFYAYSGTSVVGLAITESDNPGRTVPKVVLATSGLVTSFYVISVLLLLLLHPWTTYNASTSPYVSSLLPYRISAVQTLMNFVILTATLSAMSASMYGTSRMLNALAQQGEAPRFFRQVSQKAVPRRALLFTNAFLIGIAFLSYIIPNKLYLLVTGASGLLSLVNVLTISLAHWRLRPKLVVNHPDHTSHVPGYPVSNLLVTLFFAGVFVSAFAIPDQRASFILGLSLIIITAGIYFVVRHTLKSNSQFPYHTPGQNHVPTSSLNTLHTLKHLAYKLRKHISKRLRP</sequence>
<dbReference type="AlphaFoldDB" id="A0A1Q8R0U4"/>
<evidence type="ECO:0000256" key="3">
    <source>
        <dbReference type="ARBA" id="ARBA00022692"/>
    </source>
</evidence>
<keyword evidence="3 7" id="KW-0812">Transmembrane</keyword>
<evidence type="ECO:0000259" key="8">
    <source>
        <dbReference type="Pfam" id="PF00324"/>
    </source>
</evidence>
<feature type="transmembrane region" description="Helical" evidence="7">
    <location>
        <begin position="198"/>
        <end position="223"/>
    </location>
</feature>
<dbReference type="Proteomes" id="UP000186102">
    <property type="component" value="Unassembled WGS sequence"/>
</dbReference>
<comment type="subcellular location">
    <subcellularLocation>
        <location evidence="1">Membrane</location>
        <topology evidence="1">Multi-pass membrane protein</topology>
    </subcellularLocation>
</comment>
<proteinExistence type="predicted"/>
<feature type="transmembrane region" description="Helical" evidence="7">
    <location>
        <begin position="401"/>
        <end position="423"/>
    </location>
</feature>
<feature type="transmembrane region" description="Helical" evidence="7">
    <location>
        <begin position="444"/>
        <end position="464"/>
    </location>
</feature>
<dbReference type="STRING" id="1888891.DSOL_0976"/>
<protein>
    <submittedName>
        <fullName evidence="9">D-serine/D-alanine/glycine transporter</fullName>
    </submittedName>
</protein>
<evidence type="ECO:0000313" key="10">
    <source>
        <dbReference type="Proteomes" id="UP000186102"/>
    </source>
</evidence>
<feature type="domain" description="Amino acid permease/ SLC12A" evidence="8">
    <location>
        <begin position="62"/>
        <end position="488"/>
    </location>
</feature>
<keyword evidence="2" id="KW-0813">Transport</keyword>
<feature type="transmembrane region" description="Helical" evidence="7">
    <location>
        <begin position="243"/>
        <end position="266"/>
    </location>
</feature>
<evidence type="ECO:0000256" key="4">
    <source>
        <dbReference type="ARBA" id="ARBA00022970"/>
    </source>
</evidence>
<evidence type="ECO:0000256" key="1">
    <source>
        <dbReference type="ARBA" id="ARBA00004141"/>
    </source>
</evidence>
<keyword evidence="5 7" id="KW-1133">Transmembrane helix</keyword>
<dbReference type="GO" id="GO:0006865">
    <property type="term" value="P:amino acid transport"/>
    <property type="evidence" value="ECO:0007669"/>
    <property type="project" value="UniProtKB-KW"/>
</dbReference>
<reference evidence="9 10" key="1">
    <citation type="submission" date="2016-09" db="EMBL/GenBank/DDBJ databases">
        <title>Complete genome of Desulfosporosinus sp. OL.</title>
        <authorList>
            <person name="Mardanov A."/>
            <person name="Beletsky A."/>
            <person name="Panova A."/>
            <person name="Karnachuk O."/>
            <person name="Ravin N."/>
        </authorList>
    </citation>
    <scope>NUCLEOTIDE SEQUENCE [LARGE SCALE GENOMIC DNA]</scope>
    <source>
        <strain evidence="9 10">OL</strain>
    </source>
</reference>
<keyword evidence="10" id="KW-1185">Reference proteome</keyword>
<evidence type="ECO:0000256" key="7">
    <source>
        <dbReference type="SAM" id="Phobius"/>
    </source>
</evidence>
<dbReference type="Gene3D" id="1.20.1740.10">
    <property type="entry name" value="Amino acid/polyamine transporter I"/>
    <property type="match status" value="1"/>
</dbReference>
<feature type="transmembrane region" description="Helical" evidence="7">
    <location>
        <begin position="320"/>
        <end position="341"/>
    </location>
</feature>
<feature type="transmembrane region" description="Helical" evidence="7">
    <location>
        <begin position="278"/>
        <end position="300"/>
    </location>
</feature>
<name>A0A1Q8R0U4_9FIRM</name>
<dbReference type="GO" id="GO:0055085">
    <property type="term" value="P:transmembrane transport"/>
    <property type="evidence" value="ECO:0007669"/>
    <property type="project" value="InterPro"/>
</dbReference>
<dbReference type="Pfam" id="PF00324">
    <property type="entry name" value="AA_permease"/>
    <property type="match status" value="1"/>
</dbReference>
<keyword evidence="4" id="KW-0029">Amino-acid transport</keyword>
<dbReference type="EMBL" id="MLBF01000004">
    <property type="protein sequence ID" value="OLN33249.1"/>
    <property type="molecule type" value="Genomic_DNA"/>
</dbReference>
<comment type="caution">
    <text evidence="9">The sequence shown here is derived from an EMBL/GenBank/DDBJ whole genome shotgun (WGS) entry which is preliminary data.</text>
</comment>
<keyword evidence="6 7" id="KW-0472">Membrane</keyword>
<dbReference type="InterPro" id="IPR004841">
    <property type="entry name" value="AA-permease/SLC12A_dom"/>
</dbReference>
<organism evidence="9 10">
    <name type="scientific">Desulfosporosinus metallidurans</name>
    <dbReference type="NCBI Taxonomy" id="1888891"/>
    <lineage>
        <taxon>Bacteria</taxon>
        <taxon>Bacillati</taxon>
        <taxon>Bacillota</taxon>
        <taxon>Clostridia</taxon>
        <taxon>Eubacteriales</taxon>
        <taxon>Desulfitobacteriaceae</taxon>
        <taxon>Desulfosporosinus</taxon>
    </lineage>
</organism>
<feature type="transmembrane region" description="Helical" evidence="7">
    <location>
        <begin position="470"/>
        <end position="488"/>
    </location>
</feature>
<evidence type="ECO:0000256" key="5">
    <source>
        <dbReference type="ARBA" id="ARBA00022989"/>
    </source>
</evidence>
<accession>A0A1Q8R0U4</accession>
<feature type="transmembrane region" description="Helical" evidence="7">
    <location>
        <begin position="59"/>
        <end position="79"/>
    </location>
</feature>
<gene>
    <name evidence="9" type="ORF">DSOL_0976</name>
</gene>
<evidence type="ECO:0000313" key="9">
    <source>
        <dbReference type="EMBL" id="OLN33249.1"/>
    </source>
</evidence>
<evidence type="ECO:0000256" key="6">
    <source>
        <dbReference type="ARBA" id="ARBA00023136"/>
    </source>
</evidence>
<feature type="transmembrane region" description="Helical" evidence="7">
    <location>
        <begin position="162"/>
        <end position="186"/>
    </location>
</feature>
<dbReference type="PANTHER" id="PTHR43495:SF5">
    <property type="entry name" value="GAMMA-AMINOBUTYRIC ACID PERMEASE"/>
    <property type="match status" value="1"/>
</dbReference>
<dbReference type="OrthoDB" id="9780162at2"/>
<dbReference type="PIRSF" id="PIRSF006060">
    <property type="entry name" value="AA_transporter"/>
    <property type="match status" value="1"/>
</dbReference>
<feature type="transmembrane region" description="Helical" evidence="7">
    <location>
        <begin position="377"/>
        <end position="395"/>
    </location>
</feature>
<feature type="transmembrane region" description="Helical" evidence="7">
    <location>
        <begin position="85"/>
        <end position="103"/>
    </location>
</feature>
<dbReference type="PANTHER" id="PTHR43495">
    <property type="entry name" value="GABA PERMEASE"/>
    <property type="match status" value="1"/>
</dbReference>